<evidence type="ECO:0008006" key="5">
    <source>
        <dbReference type="Google" id="ProtNLM"/>
    </source>
</evidence>
<evidence type="ECO:0000256" key="2">
    <source>
        <dbReference type="ARBA" id="ARBA00022490"/>
    </source>
</evidence>
<reference evidence="3" key="1">
    <citation type="submission" date="2021-06" db="EMBL/GenBank/DDBJ databases">
        <authorList>
            <person name="Hodson N. C."/>
            <person name="Mongue J. A."/>
            <person name="Jaron S. K."/>
        </authorList>
    </citation>
    <scope>NUCLEOTIDE SEQUENCE</scope>
</reference>
<evidence type="ECO:0000313" key="3">
    <source>
        <dbReference type="EMBL" id="CAG7727581.1"/>
    </source>
</evidence>
<organism evidence="3 4">
    <name type="scientific">Allacma fusca</name>
    <dbReference type="NCBI Taxonomy" id="39272"/>
    <lineage>
        <taxon>Eukaryota</taxon>
        <taxon>Metazoa</taxon>
        <taxon>Ecdysozoa</taxon>
        <taxon>Arthropoda</taxon>
        <taxon>Hexapoda</taxon>
        <taxon>Collembola</taxon>
        <taxon>Symphypleona</taxon>
        <taxon>Sminthuridae</taxon>
        <taxon>Allacma</taxon>
    </lineage>
</organism>
<evidence type="ECO:0000313" key="4">
    <source>
        <dbReference type="Proteomes" id="UP000708208"/>
    </source>
</evidence>
<name>A0A8J2P890_9HEXA</name>
<protein>
    <recommendedName>
        <fullName evidence="5">RNA helicase</fullName>
    </recommendedName>
</protein>
<evidence type="ECO:0000256" key="1">
    <source>
        <dbReference type="ARBA" id="ARBA00004496"/>
    </source>
</evidence>
<dbReference type="GO" id="GO:0005737">
    <property type="term" value="C:cytoplasm"/>
    <property type="evidence" value="ECO:0007669"/>
    <property type="project" value="UniProtKB-SubCell"/>
</dbReference>
<sequence>MEPASRILVSVPSNAAADLIAEHLVATNRFKPGDFVRLNGFLRSINKESQIILAGDPEQLGPVLMCGVKFNNVLECSFLERLMGNKSKKSERR</sequence>
<dbReference type="AlphaFoldDB" id="A0A8J2P890"/>
<accession>A0A8J2P890</accession>
<dbReference type="OrthoDB" id="6513042at2759"/>
<proteinExistence type="predicted"/>
<keyword evidence="4" id="KW-1185">Reference proteome</keyword>
<dbReference type="PANTHER" id="PTHR45418">
    <property type="entry name" value="CANCER/TESTIS ANTIGEN 55"/>
    <property type="match status" value="1"/>
</dbReference>
<dbReference type="PANTHER" id="PTHR45418:SF1">
    <property type="entry name" value="CANCER_TESTIS ANTIGEN 55"/>
    <property type="match status" value="1"/>
</dbReference>
<dbReference type="EMBL" id="CAJVCH010150656">
    <property type="protein sequence ID" value="CAG7727581.1"/>
    <property type="molecule type" value="Genomic_DNA"/>
</dbReference>
<comment type="caution">
    <text evidence="3">The sequence shown here is derived from an EMBL/GenBank/DDBJ whole genome shotgun (WGS) entry which is preliminary data.</text>
</comment>
<comment type="subcellular location">
    <subcellularLocation>
        <location evidence="1">Cytoplasm</location>
    </subcellularLocation>
</comment>
<keyword evidence="2" id="KW-0963">Cytoplasm</keyword>
<gene>
    <name evidence="3" type="ORF">AFUS01_LOCUS16415</name>
</gene>
<dbReference type="Proteomes" id="UP000708208">
    <property type="component" value="Unassembled WGS sequence"/>
</dbReference>